<comment type="caution">
    <text evidence="2">The sequence shown here is derived from an EMBL/GenBank/DDBJ whole genome shotgun (WGS) entry which is preliminary data.</text>
</comment>
<reference evidence="2" key="1">
    <citation type="journal article" date="2020" name="mSystems">
        <title>Genome- and Community-Level Interaction Insights into Carbon Utilization and Element Cycling Functions of Hydrothermarchaeota in Hydrothermal Sediment.</title>
        <authorList>
            <person name="Zhou Z."/>
            <person name="Liu Y."/>
            <person name="Xu W."/>
            <person name="Pan J."/>
            <person name="Luo Z.H."/>
            <person name="Li M."/>
        </authorList>
    </citation>
    <scope>NUCLEOTIDE SEQUENCE [LARGE SCALE GENOMIC DNA]</scope>
    <source>
        <strain evidence="2">SpSt-1233</strain>
    </source>
</reference>
<proteinExistence type="predicted"/>
<evidence type="ECO:0000259" key="1">
    <source>
        <dbReference type="Pfam" id="PF21012"/>
    </source>
</evidence>
<sequence length="356" mass="41407">MSERLEIMRTRKCTLPVVLTGIILLAAQCALGGDLRISTLGNQRIALVDEAGRINPYDFGRNPAYLAGDFEYSWMRFVFGLEEESGELKREYDPLLVNNLYVGFDGVRQLSENQVVSAEFRYTRLWQREMYHSLELDQYNDPFYLTDLTTGDFEYYGPSTKVDYGLRIGERLYIGAGFDYDISTGLKQEYTRPEIVHNYFRGNFGLIYEAADGWLLGLVARPVRLQNRTKFEKTEEGFDNIFYSYSGDGIYELHSVSSYQITELLYGVDLGAQSFFMTDRFQAGALFNYTFEQNELQYKVTNRELRGFWQDEAYDLKLRARYTPEGLPLTMGVSARYMDREGWAKRPEFDEVLLYE</sequence>
<feature type="non-terminal residue" evidence="2">
    <location>
        <position position="356"/>
    </location>
</feature>
<dbReference type="Proteomes" id="UP000886069">
    <property type="component" value="Unassembled WGS sequence"/>
</dbReference>
<feature type="domain" description="DUF6850" evidence="1">
    <location>
        <begin position="63"/>
        <end position="343"/>
    </location>
</feature>
<name>A0A7V2AVB0_UNCEI</name>
<gene>
    <name evidence="2" type="ORF">ENO08_05750</name>
</gene>
<dbReference type="Pfam" id="PF21012">
    <property type="entry name" value="DUF6850"/>
    <property type="match status" value="1"/>
</dbReference>
<dbReference type="InterPro" id="IPR049236">
    <property type="entry name" value="DUF6850"/>
</dbReference>
<organism evidence="2">
    <name type="scientific">Eiseniibacteriota bacterium</name>
    <dbReference type="NCBI Taxonomy" id="2212470"/>
    <lineage>
        <taxon>Bacteria</taxon>
        <taxon>Candidatus Eiseniibacteriota</taxon>
    </lineage>
</organism>
<evidence type="ECO:0000313" key="2">
    <source>
        <dbReference type="EMBL" id="HER43945.1"/>
    </source>
</evidence>
<dbReference type="AlphaFoldDB" id="A0A7V2AVB0"/>
<protein>
    <recommendedName>
        <fullName evidence="1">DUF6850 domain-containing protein</fullName>
    </recommendedName>
</protein>
<dbReference type="EMBL" id="DSEC01000406">
    <property type="protein sequence ID" value="HER43945.1"/>
    <property type="molecule type" value="Genomic_DNA"/>
</dbReference>
<accession>A0A7V2AVB0</accession>